<dbReference type="AlphaFoldDB" id="A0A835TQ34"/>
<accession>A0A835TQ34</accession>
<name>A0A835TQ34_9CHLO</name>
<evidence type="ECO:0000313" key="2">
    <source>
        <dbReference type="EMBL" id="KAG2441980.1"/>
    </source>
</evidence>
<dbReference type="Proteomes" id="UP000613740">
    <property type="component" value="Unassembled WGS sequence"/>
</dbReference>
<feature type="region of interest" description="Disordered" evidence="1">
    <location>
        <begin position="243"/>
        <end position="296"/>
    </location>
</feature>
<gene>
    <name evidence="2" type="ORF">HYH02_009773</name>
</gene>
<evidence type="ECO:0000256" key="1">
    <source>
        <dbReference type="SAM" id="MobiDB-lite"/>
    </source>
</evidence>
<proteinExistence type="predicted"/>
<protein>
    <submittedName>
        <fullName evidence="2">Uncharacterized protein</fullName>
    </submittedName>
</protein>
<feature type="compositionally biased region" description="Low complexity" evidence="1">
    <location>
        <begin position="312"/>
        <end position="326"/>
    </location>
</feature>
<dbReference type="EMBL" id="JAEHOD010000034">
    <property type="protein sequence ID" value="KAG2441980.1"/>
    <property type="molecule type" value="Genomic_DNA"/>
</dbReference>
<comment type="caution">
    <text evidence="2">The sequence shown here is derived from an EMBL/GenBank/DDBJ whole genome shotgun (WGS) entry which is preliminary data.</text>
</comment>
<sequence length="332" mass="33304">MDGGGDGGGVGDGGNAADEADTPSLSPAWRERLPAGLEWKVQWQFGSAAGSASPGPTPPASGASGKAPPPAAAAGTGTGLPSAAAPDSFKWTRFDRGAAVRAAALSDSGWDTATFDSRLDDLAALLPDLRRRLPALPPAALLAALRDPRGVAAAVVTLKGELPGLDVSALLLCHPPFLDPTVWPPGRLAAGAAHAAAVLGGRAAAEAVLQWYPPLLDPQLLDGSLAQLRRLVPHLVARCLPPPPPPGLGLPTGSSMASPSTEEDAGAQAQQQGSYGGGGAGQPHGPGLRGRKEPDAKELVHLLGIVMKSTAGPEEAAEGGPAAWWEQGPGPI</sequence>
<feature type="compositionally biased region" description="Gly residues" evidence="1">
    <location>
        <begin position="1"/>
        <end position="14"/>
    </location>
</feature>
<feature type="compositionally biased region" description="Gly residues" evidence="1">
    <location>
        <begin position="274"/>
        <end position="288"/>
    </location>
</feature>
<keyword evidence="3" id="KW-1185">Reference proteome</keyword>
<organism evidence="2 3">
    <name type="scientific">Chlamydomonas schloesseri</name>
    <dbReference type="NCBI Taxonomy" id="2026947"/>
    <lineage>
        <taxon>Eukaryota</taxon>
        <taxon>Viridiplantae</taxon>
        <taxon>Chlorophyta</taxon>
        <taxon>core chlorophytes</taxon>
        <taxon>Chlorophyceae</taxon>
        <taxon>CS clade</taxon>
        <taxon>Chlamydomonadales</taxon>
        <taxon>Chlamydomonadaceae</taxon>
        <taxon>Chlamydomonas</taxon>
    </lineage>
</organism>
<feature type="region of interest" description="Disordered" evidence="1">
    <location>
        <begin position="312"/>
        <end position="332"/>
    </location>
</feature>
<reference evidence="2" key="1">
    <citation type="journal article" date="2020" name="bioRxiv">
        <title>Comparative genomics of Chlamydomonas.</title>
        <authorList>
            <person name="Craig R.J."/>
            <person name="Hasan A.R."/>
            <person name="Ness R.W."/>
            <person name="Keightley P.D."/>
        </authorList>
    </citation>
    <scope>NUCLEOTIDE SEQUENCE</scope>
    <source>
        <strain evidence="2">CCAP 11/173</strain>
    </source>
</reference>
<feature type="region of interest" description="Disordered" evidence="1">
    <location>
        <begin position="47"/>
        <end position="82"/>
    </location>
</feature>
<evidence type="ECO:0000313" key="3">
    <source>
        <dbReference type="Proteomes" id="UP000613740"/>
    </source>
</evidence>
<feature type="region of interest" description="Disordered" evidence="1">
    <location>
        <begin position="1"/>
        <end position="27"/>
    </location>
</feature>
<dbReference type="OrthoDB" id="548006at2759"/>